<keyword evidence="4" id="KW-0472">Membrane</keyword>
<feature type="domain" description="SusD-like N-terminal" evidence="8">
    <location>
        <begin position="77"/>
        <end position="228"/>
    </location>
</feature>
<dbReference type="Pfam" id="PF14322">
    <property type="entry name" value="SusD-like_3"/>
    <property type="match status" value="1"/>
</dbReference>
<keyword evidence="5" id="KW-0998">Cell outer membrane</keyword>
<keyword evidence="10" id="KW-1185">Reference proteome</keyword>
<evidence type="ECO:0000256" key="3">
    <source>
        <dbReference type="ARBA" id="ARBA00022729"/>
    </source>
</evidence>
<proteinExistence type="inferred from homology"/>
<dbReference type="SUPFAM" id="SSF48452">
    <property type="entry name" value="TPR-like"/>
    <property type="match status" value="1"/>
</dbReference>
<keyword evidence="3" id="KW-0732">Signal</keyword>
<dbReference type="Pfam" id="PF07980">
    <property type="entry name" value="SusD_RagB"/>
    <property type="match status" value="1"/>
</dbReference>
<dbReference type="RefSeq" id="WP_369863482.1">
    <property type="nucleotide sequence ID" value="NZ_JBCLPP010000020.1"/>
</dbReference>
<feature type="region of interest" description="Disordered" evidence="6">
    <location>
        <begin position="405"/>
        <end position="429"/>
    </location>
</feature>
<dbReference type="InterPro" id="IPR033985">
    <property type="entry name" value="SusD-like_N"/>
</dbReference>
<accession>A0ABV4CW46</accession>
<evidence type="ECO:0000256" key="2">
    <source>
        <dbReference type="ARBA" id="ARBA00006275"/>
    </source>
</evidence>
<organism evidence="9 10">
    <name type="scientific">Heminiphilus faecis</name>
    <dbReference type="NCBI Taxonomy" id="2601703"/>
    <lineage>
        <taxon>Bacteria</taxon>
        <taxon>Pseudomonadati</taxon>
        <taxon>Bacteroidota</taxon>
        <taxon>Bacteroidia</taxon>
        <taxon>Bacteroidales</taxon>
        <taxon>Muribaculaceae</taxon>
        <taxon>Heminiphilus</taxon>
    </lineage>
</organism>
<dbReference type="Proteomes" id="UP001565200">
    <property type="component" value="Unassembled WGS sequence"/>
</dbReference>
<dbReference type="PROSITE" id="PS51257">
    <property type="entry name" value="PROKAR_LIPOPROTEIN"/>
    <property type="match status" value="1"/>
</dbReference>
<evidence type="ECO:0000256" key="6">
    <source>
        <dbReference type="SAM" id="MobiDB-lite"/>
    </source>
</evidence>
<reference evidence="9 10" key="1">
    <citation type="submission" date="2024-03" db="EMBL/GenBank/DDBJ databases">
        <title>Mouse gut bacterial collection (mGBC) of GemPharmatech.</title>
        <authorList>
            <person name="He Y."/>
            <person name="Dong L."/>
            <person name="Wu D."/>
            <person name="Gao X."/>
            <person name="Lin Z."/>
        </authorList>
    </citation>
    <scope>NUCLEOTIDE SEQUENCE [LARGE SCALE GENOMIC DNA]</scope>
    <source>
        <strain evidence="9 10">54-13</strain>
    </source>
</reference>
<evidence type="ECO:0000256" key="1">
    <source>
        <dbReference type="ARBA" id="ARBA00004442"/>
    </source>
</evidence>
<dbReference type="InterPro" id="IPR012944">
    <property type="entry name" value="SusD_RagB_dom"/>
</dbReference>
<gene>
    <name evidence="9" type="ORF">AAK873_08270</name>
</gene>
<dbReference type="EMBL" id="JBCLPP010000020">
    <property type="protein sequence ID" value="MEY8245610.1"/>
    <property type="molecule type" value="Genomic_DNA"/>
</dbReference>
<protein>
    <submittedName>
        <fullName evidence="9">RagB/SusD family nutrient uptake outer membrane protein</fullName>
    </submittedName>
</protein>
<comment type="similarity">
    <text evidence="2">Belongs to the SusD family.</text>
</comment>
<name>A0ABV4CW46_9BACT</name>
<dbReference type="InterPro" id="IPR011990">
    <property type="entry name" value="TPR-like_helical_dom_sf"/>
</dbReference>
<evidence type="ECO:0000256" key="5">
    <source>
        <dbReference type="ARBA" id="ARBA00023237"/>
    </source>
</evidence>
<sequence length="577" mass="66448">MKTLGNIIATTLLLLSVGCTDLDEKTYDIIPQEGFYKTRENVIQGFLRPFGHAYWLNTQGLYWMGELSADHYMTVQREEHWYNGGEFCRYHYHTWTIDDGFVRWTWDDTYRGIGLCNSSISDLSHIDGEKLGVSKHEIDDFIAQSRVLRAWMYMTIFDLYHNIPIVTDYPVSELPSQATPKETFTFLETELLESLPKLNAKEGANGNGINQGLWTKGACAALLARLYMNASWWIDENMEDKAAEYCEAILRGDYGFYEPDSRWDAPFDWDNVNSNEILYGFPSSFGGMHWVYGTEMFWQVAPFLSPKYFGFTDWGNCNPKYALQPGLDLDGNEYAFELGKPVRKFMKYPDDVRLKKYKNLGNSKREGLFLYGYLPYDDNGVTKNVTSDNGAYELYIRDQVGIFRDTDPSSPSPQPSNGAVTAASTMTSGDQNSGWCIIKYPFYPSDDPNKIESDYAMLRLPEVIYYLAEIRFNQGNKAEAERLLNTVRRRNYPAGSPSLYPEDGSMLTKQELLDEWGREFLAEGLRRQTLCRFGVYNTGRWWDKEPDDDSHTMWLPLSRTTLNTNPNLKQNPGYPEI</sequence>
<evidence type="ECO:0000256" key="4">
    <source>
        <dbReference type="ARBA" id="ARBA00023136"/>
    </source>
</evidence>
<comment type="subcellular location">
    <subcellularLocation>
        <location evidence="1">Cell outer membrane</location>
    </subcellularLocation>
</comment>
<dbReference type="Gene3D" id="1.25.40.390">
    <property type="match status" value="1"/>
</dbReference>
<evidence type="ECO:0000259" key="8">
    <source>
        <dbReference type="Pfam" id="PF14322"/>
    </source>
</evidence>
<feature type="compositionally biased region" description="Polar residues" evidence="6">
    <location>
        <begin position="417"/>
        <end position="429"/>
    </location>
</feature>
<evidence type="ECO:0000313" key="9">
    <source>
        <dbReference type="EMBL" id="MEY8245610.1"/>
    </source>
</evidence>
<comment type="caution">
    <text evidence="9">The sequence shown here is derived from an EMBL/GenBank/DDBJ whole genome shotgun (WGS) entry which is preliminary data.</text>
</comment>
<evidence type="ECO:0000313" key="10">
    <source>
        <dbReference type="Proteomes" id="UP001565200"/>
    </source>
</evidence>
<evidence type="ECO:0000259" key="7">
    <source>
        <dbReference type="Pfam" id="PF07980"/>
    </source>
</evidence>
<feature type="domain" description="RagB/SusD" evidence="7">
    <location>
        <begin position="420"/>
        <end position="574"/>
    </location>
</feature>